<dbReference type="SUPFAM" id="SSF57667">
    <property type="entry name" value="beta-beta-alpha zinc fingers"/>
    <property type="match status" value="1"/>
</dbReference>
<dbReference type="Gene3D" id="3.30.160.60">
    <property type="entry name" value="Classic Zinc Finger"/>
    <property type="match status" value="2"/>
</dbReference>
<dbReference type="FunFam" id="3.30.160.60:FF:001498">
    <property type="entry name" value="Zinc finger protein 404"/>
    <property type="match status" value="1"/>
</dbReference>
<keyword evidence="3" id="KW-0479">Metal-binding</keyword>
<comment type="pathway">
    <text evidence="2">Protein modification; protein ubiquitination.</text>
</comment>
<evidence type="ECO:0000256" key="6">
    <source>
        <dbReference type="ARBA" id="ARBA00022786"/>
    </source>
</evidence>
<dbReference type="GO" id="GO:0008270">
    <property type="term" value="F:zinc ion binding"/>
    <property type="evidence" value="ECO:0007669"/>
    <property type="project" value="UniProtKB-KW"/>
</dbReference>
<evidence type="ECO:0000256" key="1">
    <source>
        <dbReference type="ARBA" id="ARBA00004123"/>
    </source>
</evidence>
<name>A0A673J7H6_9TELE</name>
<evidence type="ECO:0000313" key="11">
    <source>
        <dbReference type="Ensembl" id="ENSSRHP00000049703.1"/>
    </source>
</evidence>
<dbReference type="AlphaFoldDB" id="A0A673J7H6"/>
<evidence type="ECO:0000256" key="5">
    <source>
        <dbReference type="ARBA" id="ARBA00022771"/>
    </source>
</evidence>
<keyword evidence="12" id="KW-1185">Reference proteome</keyword>
<dbReference type="GO" id="GO:0005634">
    <property type="term" value="C:nucleus"/>
    <property type="evidence" value="ECO:0007669"/>
    <property type="project" value="UniProtKB-SubCell"/>
</dbReference>
<dbReference type="PROSITE" id="PS00028">
    <property type="entry name" value="ZINC_FINGER_C2H2_1"/>
    <property type="match status" value="1"/>
</dbReference>
<reference evidence="11" key="1">
    <citation type="submission" date="2025-08" db="UniProtKB">
        <authorList>
            <consortium name="Ensembl"/>
        </authorList>
    </citation>
    <scope>IDENTIFICATION</scope>
</reference>
<evidence type="ECO:0000256" key="4">
    <source>
        <dbReference type="ARBA" id="ARBA00022737"/>
    </source>
</evidence>
<dbReference type="Ensembl" id="ENSSRHT00000051108.1">
    <property type="protein sequence ID" value="ENSSRHP00000049703.1"/>
    <property type="gene ID" value="ENSSRHG00000025035.1"/>
</dbReference>
<dbReference type="SMART" id="SM00355">
    <property type="entry name" value="ZnF_C2H2"/>
    <property type="match status" value="1"/>
</dbReference>
<dbReference type="InterPro" id="IPR036236">
    <property type="entry name" value="Znf_C2H2_sf"/>
</dbReference>
<evidence type="ECO:0000256" key="9">
    <source>
        <dbReference type="PROSITE-ProRule" id="PRU00042"/>
    </source>
</evidence>
<evidence type="ECO:0000256" key="8">
    <source>
        <dbReference type="ARBA" id="ARBA00023242"/>
    </source>
</evidence>
<evidence type="ECO:0000259" key="10">
    <source>
        <dbReference type="PROSITE" id="PS50157"/>
    </source>
</evidence>
<dbReference type="InterPro" id="IPR013087">
    <property type="entry name" value="Znf_C2H2_type"/>
</dbReference>
<organism evidence="11 12">
    <name type="scientific">Sinocyclocheilus rhinocerous</name>
    <dbReference type="NCBI Taxonomy" id="307959"/>
    <lineage>
        <taxon>Eukaryota</taxon>
        <taxon>Metazoa</taxon>
        <taxon>Chordata</taxon>
        <taxon>Craniata</taxon>
        <taxon>Vertebrata</taxon>
        <taxon>Euteleostomi</taxon>
        <taxon>Actinopterygii</taxon>
        <taxon>Neopterygii</taxon>
        <taxon>Teleostei</taxon>
        <taxon>Ostariophysi</taxon>
        <taxon>Cypriniformes</taxon>
        <taxon>Cyprinidae</taxon>
        <taxon>Cyprininae</taxon>
        <taxon>Sinocyclocheilus</taxon>
    </lineage>
</organism>
<reference evidence="11" key="2">
    <citation type="submission" date="2025-09" db="UniProtKB">
        <authorList>
            <consortium name="Ensembl"/>
        </authorList>
    </citation>
    <scope>IDENTIFICATION</scope>
</reference>
<sequence>MLVFGPERQWRNTEENVQVTQLSRIMDLRWKVDNDSDSAPYFPCHVCGKTFLTSESLEDHQRCHLGEKPFECEECGKCFFQLILQNIKGNMLNIKT</sequence>
<dbReference type="PANTHER" id="PTHR23226">
    <property type="entry name" value="ZINC FINGER AND SCAN DOMAIN-CONTAINING"/>
    <property type="match status" value="1"/>
</dbReference>
<proteinExistence type="predicted"/>
<keyword evidence="8" id="KW-0539">Nucleus</keyword>
<evidence type="ECO:0000256" key="2">
    <source>
        <dbReference type="ARBA" id="ARBA00004906"/>
    </source>
</evidence>
<evidence type="ECO:0000256" key="3">
    <source>
        <dbReference type="ARBA" id="ARBA00022723"/>
    </source>
</evidence>
<evidence type="ECO:0000256" key="7">
    <source>
        <dbReference type="ARBA" id="ARBA00022833"/>
    </source>
</evidence>
<dbReference type="Proteomes" id="UP000472270">
    <property type="component" value="Unassembled WGS sequence"/>
</dbReference>
<evidence type="ECO:0000313" key="12">
    <source>
        <dbReference type="Proteomes" id="UP000472270"/>
    </source>
</evidence>
<comment type="subcellular location">
    <subcellularLocation>
        <location evidence="1">Nucleus</location>
    </subcellularLocation>
</comment>
<dbReference type="PANTHER" id="PTHR23226:SF416">
    <property type="entry name" value="FI01424P"/>
    <property type="match status" value="1"/>
</dbReference>
<dbReference type="PROSITE" id="PS50157">
    <property type="entry name" value="ZINC_FINGER_C2H2_2"/>
    <property type="match status" value="1"/>
</dbReference>
<keyword evidence="7" id="KW-0862">Zinc</keyword>
<keyword evidence="4" id="KW-0677">Repeat</keyword>
<accession>A0A673J7H6</accession>
<feature type="domain" description="C2H2-type" evidence="10">
    <location>
        <begin position="42"/>
        <end position="69"/>
    </location>
</feature>
<dbReference type="GO" id="GO:0000981">
    <property type="term" value="F:DNA-binding transcription factor activity, RNA polymerase II-specific"/>
    <property type="evidence" value="ECO:0007669"/>
    <property type="project" value="TreeGrafter"/>
</dbReference>
<protein>
    <recommendedName>
        <fullName evidence="10">C2H2-type domain-containing protein</fullName>
    </recommendedName>
</protein>
<keyword evidence="5 9" id="KW-0863">Zinc-finger</keyword>
<dbReference type="FunFam" id="3.30.160.60:FF:000446">
    <property type="entry name" value="Zinc finger protein"/>
    <property type="match status" value="1"/>
</dbReference>
<dbReference type="GO" id="GO:0000978">
    <property type="term" value="F:RNA polymerase II cis-regulatory region sequence-specific DNA binding"/>
    <property type="evidence" value="ECO:0007669"/>
    <property type="project" value="TreeGrafter"/>
</dbReference>
<keyword evidence="6" id="KW-0833">Ubl conjugation pathway</keyword>